<evidence type="ECO:0000256" key="3">
    <source>
        <dbReference type="RuleBase" id="RU363067"/>
    </source>
</evidence>
<dbReference type="InterPro" id="IPR023174">
    <property type="entry name" value="PDEase_CS"/>
</dbReference>
<dbReference type="InterPro" id="IPR036971">
    <property type="entry name" value="PDEase_catalytic_dom_sf"/>
</dbReference>
<comment type="caution">
    <text evidence="6">The sequence shown here is derived from an EMBL/GenBank/DDBJ whole genome shotgun (WGS) entry which is preliminary data.</text>
</comment>
<sequence length="603" mass="66172">MPITKTENLGQSARQWRRRSADVGGLHLATGNSGQGQGWIGYSGELQYFAELLSDMYTQTLHAVQQENDPSFIPTDLSPDTRSDLIRKLDCWGFEPHKLSEEEVLSCTLILFEALFRIEGMEEAVGISLGQISSFVHHLRQIYRFENSYHNFEHALDVLQASQSYLRSAGMVPPLSILLIPGLKWKPQRAFNSGPLITTLGLPELFALYIVAIGHDVGHPGFTNLFMKNAETPLSIVFDGKSALEQMHYQLLLRVMRCHGLGSLLDSPANGMHIRKLLWQTVLATDMSVHDQFMRNFKDIIDGQLGSLCIRQVIVCQAIMKNADISNPSRPYPVSQHWATALMKEWTSQAVLEKNLDLPATVQPSDNPLVEAKSQVFFINTFAKPLLDLTVRAVPEMKTYADTCAANLNSWSTRCTELQAQKIEIPPPITHPRHPDDYMSAFPLTLPPSHRTPQTDDHTLIWPAAIYSQSPGSSSGSSESNPCSPTESVSSFIFSPVSDTSNPRPPSSAGSSGSGASHLNGSLLVPDGHAAIRAAGQLGIRKQKSMNRNSWSPYSTAGQPRVAAAVALLVSTDATTPILAPEKPSASTIVVKPITFEKSKLSK</sequence>
<dbReference type="AlphaFoldDB" id="A0A9P6CMZ7"/>
<dbReference type="OrthoDB" id="546632at2759"/>
<keyword evidence="1 3" id="KW-0479">Metal-binding</keyword>
<dbReference type="Proteomes" id="UP000807353">
    <property type="component" value="Unassembled WGS sequence"/>
</dbReference>
<dbReference type="GO" id="GO:0046872">
    <property type="term" value="F:metal ion binding"/>
    <property type="evidence" value="ECO:0007669"/>
    <property type="project" value="UniProtKB-KW"/>
</dbReference>
<keyword evidence="7" id="KW-1185">Reference proteome</keyword>
<evidence type="ECO:0000256" key="1">
    <source>
        <dbReference type="ARBA" id="ARBA00022723"/>
    </source>
</evidence>
<name>A0A9P6CMZ7_9AGAR</name>
<feature type="compositionally biased region" description="Low complexity" evidence="4">
    <location>
        <begin position="471"/>
        <end position="485"/>
    </location>
</feature>
<organism evidence="6 7">
    <name type="scientific">Collybia nuda</name>
    <dbReference type="NCBI Taxonomy" id="64659"/>
    <lineage>
        <taxon>Eukaryota</taxon>
        <taxon>Fungi</taxon>
        <taxon>Dikarya</taxon>
        <taxon>Basidiomycota</taxon>
        <taxon>Agaricomycotina</taxon>
        <taxon>Agaricomycetes</taxon>
        <taxon>Agaricomycetidae</taxon>
        <taxon>Agaricales</taxon>
        <taxon>Tricholomatineae</taxon>
        <taxon>Clitocybaceae</taxon>
        <taxon>Collybia</taxon>
    </lineage>
</organism>
<dbReference type="PANTHER" id="PTHR11347">
    <property type="entry name" value="CYCLIC NUCLEOTIDE PHOSPHODIESTERASE"/>
    <property type="match status" value="1"/>
</dbReference>
<dbReference type="GO" id="GO:0004114">
    <property type="term" value="F:3',5'-cyclic-nucleotide phosphodiesterase activity"/>
    <property type="evidence" value="ECO:0007669"/>
    <property type="project" value="InterPro"/>
</dbReference>
<evidence type="ECO:0000313" key="6">
    <source>
        <dbReference type="EMBL" id="KAF9467800.1"/>
    </source>
</evidence>
<dbReference type="PROSITE" id="PS00126">
    <property type="entry name" value="PDEASE_I_1"/>
    <property type="match status" value="1"/>
</dbReference>
<comment type="similarity">
    <text evidence="3">Belongs to the cyclic nucleotide phosphodiesterase family.</text>
</comment>
<proteinExistence type="inferred from homology"/>
<reference evidence="6" key="1">
    <citation type="submission" date="2020-11" db="EMBL/GenBank/DDBJ databases">
        <authorList>
            <consortium name="DOE Joint Genome Institute"/>
            <person name="Ahrendt S."/>
            <person name="Riley R."/>
            <person name="Andreopoulos W."/>
            <person name="Labutti K."/>
            <person name="Pangilinan J."/>
            <person name="Ruiz-Duenas F.J."/>
            <person name="Barrasa J.M."/>
            <person name="Sanchez-Garcia M."/>
            <person name="Camarero S."/>
            <person name="Miyauchi S."/>
            <person name="Serrano A."/>
            <person name="Linde D."/>
            <person name="Babiker R."/>
            <person name="Drula E."/>
            <person name="Ayuso-Fernandez I."/>
            <person name="Pacheco R."/>
            <person name="Padilla G."/>
            <person name="Ferreira P."/>
            <person name="Barriuso J."/>
            <person name="Kellner H."/>
            <person name="Castanera R."/>
            <person name="Alfaro M."/>
            <person name="Ramirez L."/>
            <person name="Pisabarro A.G."/>
            <person name="Kuo A."/>
            <person name="Tritt A."/>
            <person name="Lipzen A."/>
            <person name="He G."/>
            <person name="Yan M."/>
            <person name="Ng V."/>
            <person name="Cullen D."/>
            <person name="Martin F."/>
            <person name="Rosso M.-N."/>
            <person name="Henrissat B."/>
            <person name="Hibbett D."/>
            <person name="Martinez A.T."/>
            <person name="Grigoriev I.V."/>
        </authorList>
    </citation>
    <scope>NUCLEOTIDE SEQUENCE</scope>
    <source>
        <strain evidence="6">CBS 247.69</strain>
    </source>
</reference>
<comment type="cofactor">
    <cofactor evidence="3">
        <name>a divalent metal cation</name>
        <dbReference type="ChEBI" id="CHEBI:60240"/>
    </cofactor>
    <text evidence="3">Binds 2 divalent metal cations per subunit. Site 1 may preferentially bind zinc ions, while site 2 has a preference for magnesium and/or manganese ions.</text>
</comment>
<accession>A0A9P6CMZ7</accession>
<dbReference type="PROSITE" id="PS51845">
    <property type="entry name" value="PDEASE_I_2"/>
    <property type="match status" value="1"/>
</dbReference>
<feature type="region of interest" description="Disordered" evidence="4">
    <location>
        <begin position="471"/>
        <end position="522"/>
    </location>
</feature>
<dbReference type="EC" id="3.1.4.-" evidence="3"/>
<evidence type="ECO:0000313" key="7">
    <source>
        <dbReference type="Proteomes" id="UP000807353"/>
    </source>
</evidence>
<feature type="compositionally biased region" description="Polar residues" evidence="4">
    <location>
        <begin position="486"/>
        <end position="502"/>
    </location>
</feature>
<dbReference type="EMBL" id="MU150235">
    <property type="protein sequence ID" value="KAF9467800.1"/>
    <property type="molecule type" value="Genomic_DNA"/>
</dbReference>
<feature type="compositionally biased region" description="Low complexity" evidence="4">
    <location>
        <begin position="507"/>
        <end position="517"/>
    </location>
</feature>
<dbReference type="GO" id="GO:0007165">
    <property type="term" value="P:signal transduction"/>
    <property type="evidence" value="ECO:0007669"/>
    <property type="project" value="InterPro"/>
</dbReference>
<evidence type="ECO:0000259" key="5">
    <source>
        <dbReference type="PROSITE" id="PS51845"/>
    </source>
</evidence>
<dbReference type="InterPro" id="IPR002073">
    <property type="entry name" value="PDEase_catalytic_dom"/>
</dbReference>
<keyword evidence="2 3" id="KW-0378">Hydrolase</keyword>
<dbReference type="Gene3D" id="1.10.1300.10">
    <property type="entry name" value="3'5'-cyclic nucleotide phosphodiesterase, catalytic domain"/>
    <property type="match status" value="1"/>
</dbReference>
<gene>
    <name evidence="6" type="ORF">BDZ94DRAFT_1155311</name>
</gene>
<dbReference type="SUPFAM" id="SSF109604">
    <property type="entry name" value="HD-domain/PDEase-like"/>
    <property type="match status" value="1"/>
</dbReference>
<protein>
    <recommendedName>
        <fullName evidence="3">Phosphodiesterase</fullName>
        <ecNumber evidence="3">3.1.4.-</ecNumber>
    </recommendedName>
</protein>
<dbReference type="Pfam" id="PF00233">
    <property type="entry name" value="PDEase_I"/>
    <property type="match status" value="1"/>
</dbReference>
<evidence type="ECO:0000256" key="2">
    <source>
        <dbReference type="ARBA" id="ARBA00022801"/>
    </source>
</evidence>
<evidence type="ECO:0000256" key="4">
    <source>
        <dbReference type="SAM" id="MobiDB-lite"/>
    </source>
</evidence>
<feature type="domain" description="PDEase" evidence="5">
    <location>
        <begin position="73"/>
        <end position="418"/>
    </location>
</feature>